<accession>A0AAE1L844</accession>
<dbReference type="PANTHER" id="PTHR37984:SF5">
    <property type="entry name" value="PROTEIN NYNRIN-LIKE"/>
    <property type="match status" value="1"/>
</dbReference>
<dbReference type="PANTHER" id="PTHR37984">
    <property type="entry name" value="PROTEIN CBG26694"/>
    <property type="match status" value="1"/>
</dbReference>
<dbReference type="Pfam" id="PF00665">
    <property type="entry name" value="rve"/>
    <property type="match status" value="1"/>
</dbReference>
<evidence type="ECO:0000259" key="2">
    <source>
        <dbReference type="PROSITE" id="PS50994"/>
    </source>
</evidence>
<dbReference type="PROSITE" id="PS50994">
    <property type="entry name" value="INTEGRASE"/>
    <property type="match status" value="1"/>
</dbReference>
<dbReference type="Pfam" id="PF17921">
    <property type="entry name" value="Integrase_H2C2"/>
    <property type="match status" value="1"/>
</dbReference>
<dbReference type="InterPro" id="IPR036397">
    <property type="entry name" value="RNaseH_sf"/>
</dbReference>
<dbReference type="AlphaFoldDB" id="A0AAE1L844"/>
<gene>
    <name evidence="3" type="ORF">KUF71_018925</name>
</gene>
<keyword evidence="4" id="KW-1185">Reference proteome</keyword>
<dbReference type="Gene3D" id="3.30.420.10">
    <property type="entry name" value="Ribonuclease H-like superfamily/Ribonuclease H"/>
    <property type="match status" value="1"/>
</dbReference>
<protein>
    <recommendedName>
        <fullName evidence="1">RNA-directed DNA polymerase</fullName>
        <ecNumber evidence="1">2.7.7.49</ecNumber>
    </recommendedName>
</protein>
<evidence type="ECO:0000313" key="4">
    <source>
        <dbReference type="Proteomes" id="UP001219518"/>
    </source>
</evidence>
<dbReference type="Gene3D" id="1.10.340.70">
    <property type="match status" value="1"/>
</dbReference>
<reference evidence="3" key="2">
    <citation type="journal article" date="2023" name="BMC Genomics">
        <title>Pest status, molecular evolution, and epigenetic factors derived from the genome assembly of Frankliniella fusca, a thysanopteran phytovirus vector.</title>
        <authorList>
            <person name="Catto M.A."/>
            <person name="Labadie P.E."/>
            <person name="Jacobson A.L."/>
            <person name="Kennedy G.G."/>
            <person name="Srinivasan R."/>
            <person name="Hunt B.G."/>
        </authorList>
    </citation>
    <scope>NUCLEOTIDE SEQUENCE</scope>
    <source>
        <strain evidence="3">PL_HMW_Pooled</strain>
    </source>
</reference>
<sequence>MRLMRFSYSIEHVAGKALLCPDTLSRAPLPMQTPDRDVLCENKLEYHAMSVIADLPITDPVLNAVREAQRTDPLTQAVLRCVRDGWPQPRDVSPDLTPFFKQRGSLSVVDGLLVFESRVFVPRALQQDMLTRLHKGHLGETKCLGRARASVWWPGIAARVRQTCADCQICAKHRPQPVEPLMPSTVPDRPLQRLAADLCQRGAHHYLVVVDYYSRYPEVAKLGSLSATGVINKLRDIMGRHGVPEELRTDNGPQFDCAEFRDFADEAGFRLTTMSPHHSQSNGQAEAAVKVVKRIIQKETDPFQGLLAYRTAPTESRYSPAELLMGRRLRTSVPTLGTNLTPATVDSQHHRVVLGERKEKAKANFDR</sequence>
<evidence type="ECO:0000256" key="1">
    <source>
        <dbReference type="ARBA" id="ARBA00012493"/>
    </source>
</evidence>
<feature type="domain" description="Integrase catalytic" evidence="2">
    <location>
        <begin position="186"/>
        <end position="350"/>
    </location>
</feature>
<dbReference type="GO" id="GO:0015074">
    <property type="term" value="P:DNA integration"/>
    <property type="evidence" value="ECO:0007669"/>
    <property type="project" value="InterPro"/>
</dbReference>
<evidence type="ECO:0000313" key="3">
    <source>
        <dbReference type="EMBL" id="KAK3908497.1"/>
    </source>
</evidence>
<dbReference type="EC" id="2.7.7.49" evidence="1"/>
<dbReference type="FunFam" id="1.10.340.70:FF:000003">
    <property type="entry name" value="Protein CBG25708"/>
    <property type="match status" value="1"/>
</dbReference>
<dbReference type="SUPFAM" id="SSF53098">
    <property type="entry name" value="Ribonuclease H-like"/>
    <property type="match status" value="1"/>
</dbReference>
<dbReference type="Proteomes" id="UP001219518">
    <property type="component" value="Unassembled WGS sequence"/>
</dbReference>
<dbReference type="EMBL" id="JAHWGI010000062">
    <property type="protein sequence ID" value="KAK3908497.1"/>
    <property type="molecule type" value="Genomic_DNA"/>
</dbReference>
<name>A0AAE1L844_9NEOP</name>
<reference evidence="3" key="1">
    <citation type="submission" date="2021-07" db="EMBL/GenBank/DDBJ databases">
        <authorList>
            <person name="Catto M.A."/>
            <person name="Jacobson A."/>
            <person name="Kennedy G."/>
            <person name="Labadie P."/>
            <person name="Hunt B.G."/>
            <person name="Srinivasan R."/>
        </authorList>
    </citation>
    <scope>NUCLEOTIDE SEQUENCE</scope>
    <source>
        <strain evidence="3">PL_HMW_Pooled</strain>
        <tissue evidence="3">Head</tissue>
    </source>
</reference>
<dbReference type="InterPro" id="IPR041588">
    <property type="entry name" value="Integrase_H2C2"/>
</dbReference>
<dbReference type="InterPro" id="IPR012337">
    <property type="entry name" value="RNaseH-like_sf"/>
</dbReference>
<comment type="caution">
    <text evidence="3">The sequence shown here is derived from an EMBL/GenBank/DDBJ whole genome shotgun (WGS) entry which is preliminary data.</text>
</comment>
<dbReference type="GO" id="GO:0003676">
    <property type="term" value="F:nucleic acid binding"/>
    <property type="evidence" value="ECO:0007669"/>
    <property type="project" value="InterPro"/>
</dbReference>
<dbReference type="InterPro" id="IPR001584">
    <property type="entry name" value="Integrase_cat-core"/>
</dbReference>
<proteinExistence type="predicted"/>
<dbReference type="FunFam" id="3.30.420.10:FF:000063">
    <property type="entry name" value="Retrovirus-related Pol polyprotein from transposon 297-like Protein"/>
    <property type="match status" value="1"/>
</dbReference>
<dbReference type="InterPro" id="IPR050951">
    <property type="entry name" value="Retrovirus_Pol_polyprotein"/>
</dbReference>
<dbReference type="GO" id="GO:0003964">
    <property type="term" value="F:RNA-directed DNA polymerase activity"/>
    <property type="evidence" value="ECO:0007669"/>
    <property type="project" value="UniProtKB-EC"/>
</dbReference>
<organism evidence="3 4">
    <name type="scientific">Frankliniella fusca</name>
    <dbReference type="NCBI Taxonomy" id="407009"/>
    <lineage>
        <taxon>Eukaryota</taxon>
        <taxon>Metazoa</taxon>
        <taxon>Ecdysozoa</taxon>
        <taxon>Arthropoda</taxon>
        <taxon>Hexapoda</taxon>
        <taxon>Insecta</taxon>
        <taxon>Pterygota</taxon>
        <taxon>Neoptera</taxon>
        <taxon>Paraneoptera</taxon>
        <taxon>Thysanoptera</taxon>
        <taxon>Terebrantia</taxon>
        <taxon>Thripoidea</taxon>
        <taxon>Thripidae</taxon>
        <taxon>Frankliniella</taxon>
    </lineage>
</organism>